<dbReference type="Proteomes" id="UP000663860">
    <property type="component" value="Unassembled WGS sequence"/>
</dbReference>
<dbReference type="InterPro" id="IPR035914">
    <property type="entry name" value="Sperma_CUB_dom_sf"/>
</dbReference>
<reference evidence="8" key="1">
    <citation type="submission" date="2021-02" db="EMBL/GenBank/DDBJ databases">
        <authorList>
            <person name="Nowell W R."/>
        </authorList>
    </citation>
    <scope>NUCLEOTIDE SEQUENCE</scope>
</reference>
<feature type="compositionally biased region" description="Basic residues" evidence="4">
    <location>
        <begin position="1312"/>
        <end position="1321"/>
    </location>
</feature>
<sequence length="1337" mass="156503">MYINIVYFIIIFFPSYVYLCNYQLNNSSGTILLPPYDNNIECTWIFNLSLISNHIHFRSLLLTFHHFDTEYGHDELFIGETIPDVSKYNSKLFRFSGSKLPDPCLISLRASNLTRFIWMQFISDKTNTGSGFILDYVFLVNPSVTTRTKSPKLLINANIRHPLDNKSRNIQLSYPYPFGTISSPNYPQNYSDNIICRWNLYHQNAFIRLYIEKFHTELHYDTLTLYLGENLNNRAMILYELSGDDIENKHLFIPNDNLFLIFNTDKSNSASGFFLHYHIIEKEIYTINLYDNEGIIYSNNYPKFLRTNIEYTWNIQMNYSNEIEINLIDIHLDYDQDYLQVITGEIIYTLTSPEIFRVQSINETKIILRTKHSNDDYQYRGFKLTYQILNKTIEINNDLQNLPCGKTYSSHNGTIEFNYEITTIFDCLILIEVDDGQNIFLRFDHINWDNKENYIEIGLFHNPHQNQIFHISDTLPGTWFIANDSQIWIRFYSSQFSLDSSNFRLFYSETIGWSTITPDAYVQILDDNRLFPYRLISLPTNDIYHNLTQAYTWHIEALDDECIQIKFLSLQAFENRRICFHVKDSFKTSEICSTEQFPFIYHHIGSCILSIEPEFIWILVQYNIQIDKFKKITTINEVIFEENNMTLTPSNTLDSYVHIEWLITLNDSSMVIIDVENLDGNTPAKLFIIQDMNTTKSYSLGRISLTRFCHVILSSKSSFKIIYTSLSLPIHNSKRLFRLNLYKISKSYFNNRDFHYISYKKNQTNFQWSIQGQNEKSVFLAKLYSLHKNLSLQTTANVNLSKTNSFIYIPSSNFDVRYNIQNFDFILILYEQQKRNFYQQAILNKTSDLIGTSNFAFYNIHIQSTVFDSIDFIIMKADNGTYIRLYDLSVHNNGYFLLNSSSIITNKISSLIGLRFSIKSLNIRIELQSLTKNPIQLRYKTQISSIQNHCLITNINLCSNINNNNNNNETCNDSCSNIFDYISSSMNNTRINHFWPYALRGSVTLIIENTTIENFEKIIYRNLRHSIAKIIRQYCLNYESNCLSKDIDSIRADHVIVQSYEEELDDHRLYVAIFIKDPYRQSIALTNDQFLLALKRYEQEIYQDIKHHIHLPSNILEQSTLDPIWLYGVCLLALFILIVVLLILILILAKKTFYSTNQIHQNKRKDISDKKQIPDRTSLLISTPLQLAVEEDERISSTLYNETDSSQASNSTVTANLLPLPSTTTSCYDCPKDHTSYFNSNIETAIKQRLGSDDTDPIPFIDDNLSSARSRKSSACWSDRTSLSSRFSLVWKLNAMRSGSNNRSTLSNGNDKRRRYHHRTMRYTMSSSRQNQCRDEL</sequence>
<feature type="domain" description="CUB" evidence="6">
    <location>
        <begin position="20"/>
        <end position="139"/>
    </location>
</feature>
<evidence type="ECO:0000256" key="2">
    <source>
        <dbReference type="ARBA" id="ARBA00023157"/>
    </source>
</evidence>
<proteinExistence type="predicted"/>
<accession>A0A818QHY3</accession>
<keyword evidence="5" id="KW-1133">Transmembrane helix</keyword>
<protein>
    <recommendedName>
        <fullName evidence="6">CUB domain-containing protein</fullName>
    </recommendedName>
</protein>
<feature type="transmembrane region" description="Helical" evidence="5">
    <location>
        <begin position="1124"/>
        <end position="1149"/>
    </location>
</feature>
<dbReference type="InterPro" id="IPR000859">
    <property type="entry name" value="CUB_dom"/>
</dbReference>
<dbReference type="SMART" id="SM00042">
    <property type="entry name" value="CUB"/>
    <property type="match status" value="3"/>
</dbReference>
<keyword evidence="5" id="KW-0812">Transmembrane</keyword>
<gene>
    <name evidence="7" type="ORF">IZO911_LOCUS13681</name>
    <name evidence="8" type="ORF">KXQ929_LOCUS7234</name>
</gene>
<dbReference type="PANTHER" id="PTHR24251">
    <property type="entry name" value="OVOCHYMASE-RELATED"/>
    <property type="match status" value="1"/>
</dbReference>
<evidence type="ECO:0000256" key="5">
    <source>
        <dbReference type="SAM" id="Phobius"/>
    </source>
</evidence>
<dbReference type="PANTHER" id="PTHR24251:SF37">
    <property type="entry name" value="CUB DOMAIN-CONTAINING PROTEIN"/>
    <property type="match status" value="1"/>
</dbReference>
<feature type="compositionally biased region" description="Polar residues" evidence="4">
    <location>
        <begin position="1299"/>
        <end position="1309"/>
    </location>
</feature>
<name>A0A818QHY3_9BILA</name>
<evidence type="ECO:0000313" key="8">
    <source>
        <dbReference type="EMBL" id="CAF3641674.1"/>
    </source>
</evidence>
<keyword evidence="5" id="KW-0472">Membrane</keyword>
<evidence type="ECO:0000256" key="1">
    <source>
        <dbReference type="ARBA" id="ARBA00022737"/>
    </source>
</evidence>
<comment type="caution">
    <text evidence="3">Lacks conserved residue(s) required for the propagation of feature annotation.</text>
</comment>
<dbReference type="EMBL" id="CAJNOE010000110">
    <property type="protein sequence ID" value="CAF0927593.1"/>
    <property type="molecule type" value="Genomic_DNA"/>
</dbReference>
<feature type="domain" description="CUB" evidence="6">
    <location>
        <begin position="166"/>
        <end position="280"/>
    </location>
</feature>
<evidence type="ECO:0000313" key="7">
    <source>
        <dbReference type="EMBL" id="CAF0927593.1"/>
    </source>
</evidence>
<evidence type="ECO:0000259" key="6">
    <source>
        <dbReference type="PROSITE" id="PS01180"/>
    </source>
</evidence>
<comment type="caution">
    <text evidence="8">The sequence shown here is derived from an EMBL/GenBank/DDBJ whole genome shotgun (WGS) entry which is preliminary data.</text>
</comment>
<dbReference type="EMBL" id="CAJOBB010000292">
    <property type="protein sequence ID" value="CAF3641674.1"/>
    <property type="molecule type" value="Genomic_DNA"/>
</dbReference>
<evidence type="ECO:0000313" key="9">
    <source>
        <dbReference type="Proteomes" id="UP000663868"/>
    </source>
</evidence>
<dbReference type="Proteomes" id="UP000663868">
    <property type="component" value="Unassembled WGS sequence"/>
</dbReference>
<evidence type="ECO:0000256" key="4">
    <source>
        <dbReference type="SAM" id="MobiDB-lite"/>
    </source>
</evidence>
<organism evidence="8 9">
    <name type="scientific">Adineta steineri</name>
    <dbReference type="NCBI Taxonomy" id="433720"/>
    <lineage>
        <taxon>Eukaryota</taxon>
        <taxon>Metazoa</taxon>
        <taxon>Spiralia</taxon>
        <taxon>Gnathifera</taxon>
        <taxon>Rotifera</taxon>
        <taxon>Eurotatoria</taxon>
        <taxon>Bdelloidea</taxon>
        <taxon>Adinetida</taxon>
        <taxon>Adinetidae</taxon>
        <taxon>Adineta</taxon>
    </lineage>
</organism>
<evidence type="ECO:0000256" key="3">
    <source>
        <dbReference type="PROSITE-ProRule" id="PRU00059"/>
    </source>
</evidence>
<feature type="region of interest" description="Disordered" evidence="4">
    <location>
        <begin position="1299"/>
        <end position="1337"/>
    </location>
</feature>
<dbReference type="Pfam" id="PF00431">
    <property type="entry name" value="CUB"/>
    <property type="match status" value="2"/>
</dbReference>
<dbReference type="PROSITE" id="PS01180">
    <property type="entry name" value="CUB"/>
    <property type="match status" value="2"/>
</dbReference>
<keyword evidence="1" id="KW-0677">Repeat</keyword>
<dbReference type="CDD" id="cd00041">
    <property type="entry name" value="CUB"/>
    <property type="match status" value="2"/>
</dbReference>
<dbReference type="SUPFAM" id="SSF49854">
    <property type="entry name" value="Spermadhesin, CUB domain"/>
    <property type="match status" value="4"/>
</dbReference>
<dbReference type="Gene3D" id="2.60.120.290">
    <property type="entry name" value="Spermadhesin, CUB domain"/>
    <property type="match status" value="4"/>
</dbReference>
<keyword evidence="2" id="KW-1015">Disulfide bond</keyword>